<sequence>MGFFSVVQTIWSAHLPELSQTARIDITAGASPQLLVHDPVSGQRASLALTDGLLNPAQAGRANLSRDQQDFTFNGQTRSLDGATVDRLSGDHSSCTAYLDGVGFAGNLVSLHRVTLQGQDYLHVAAQGQSGVSTYRIAPSGALSHVGTQSDSASRYLKGVVALDSITVDGTSYLVAASQRENGLTVFTQNTNGTLRQVAAFGFAEQLPVDQPTAMETVMIGDRAFVLLTSFSSSSLTVLELDAQGELRFVDQVNDTQDTRFYRVSALDTITLNDQVLVAVAGADGGVSLFQMLPGGRLIHRDTLIDEVGTALGAVSQLRFVPMGDRVELFVLSPGDKGLTRLALDLGPAGTVTQGPTGTSQNDVLSALPGGSQVNGWAGDDILIDGSGSDVLTGGSGADVFIFAPDGNPDTIADFDHVRDKIDLSAFSGYYRIEDFQVTPLENGLVLRWQDETLTIYSARGGSLSPTVLTHSSLFNSDHVIIPDPLPTLGSGANDVFDWANGPSTVDGGAGFDTLDYSMAPTAASVDLMDNARNAGAATDDVLHSIEGLTGTGGNDTFRGTNQANTLTGADGHDLLEGRGGNDWLLPGRGNDTLDGGSGTDMVSFSDYGAFVRVNLAAGTATSGSETDILCQIEDVTGSIYGDVLQGDAGNNRLRGLGDYDWFIGTDGNDSYDGGSGRDMMSYVYAPGAVTVNLGTGRGTSGQAAGDTYTSIERVTGSIHGDLFYGSDGEEDFRGVGGYDWFIGSGGGKDRYDGGSGSDTVAYWQSSSGVSASLLLGRGSHGDAARDLYTSIENLGGSNHDDHLTGDHGRNYLRGYYGRDTLLGGGGVDRLEGGASDDTLDGGYGWDYALFSGQRNEYAISTRGDVTTVTHLSGSDGTDTLINIEALQFSDDLFYL</sequence>
<dbReference type="InterPro" id="IPR018511">
    <property type="entry name" value="Hemolysin-typ_Ca-bd_CS"/>
</dbReference>
<dbReference type="SUPFAM" id="SSF51120">
    <property type="entry name" value="beta-Roll"/>
    <property type="match status" value="4"/>
</dbReference>
<comment type="subcellular location">
    <subcellularLocation>
        <location evidence="2">Secreted</location>
    </subcellularLocation>
</comment>
<evidence type="ECO:0000256" key="4">
    <source>
        <dbReference type="ARBA" id="ARBA00022737"/>
    </source>
</evidence>
<dbReference type="Pfam" id="PF00353">
    <property type="entry name" value="HemolysinCabind"/>
    <property type="match status" value="5"/>
</dbReference>
<dbReference type="Proteomes" id="UP000244898">
    <property type="component" value="Unassembled WGS sequence"/>
</dbReference>
<dbReference type="AlphaFoldDB" id="A0A2R8CFV2"/>
<keyword evidence="3" id="KW-0964">Secreted</keyword>
<dbReference type="InterPro" id="IPR013858">
    <property type="entry name" value="Peptidase_M10B_C"/>
</dbReference>
<dbReference type="PANTHER" id="PTHR38340">
    <property type="entry name" value="S-LAYER PROTEIN"/>
    <property type="match status" value="1"/>
</dbReference>
<dbReference type="GO" id="GO:0005615">
    <property type="term" value="C:extracellular space"/>
    <property type="evidence" value="ECO:0007669"/>
    <property type="project" value="InterPro"/>
</dbReference>
<proteinExistence type="predicted"/>
<dbReference type="RefSeq" id="WP_108792529.1">
    <property type="nucleotide sequence ID" value="NZ_ONZG01000019.1"/>
</dbReference>
<evidence type="ECO:0000256" key="3">
    <source>
        <dbReference type="ARBA" id="ARBA00022525"/>
    </source>
</evidence>
<dbReference type="InterPro" id="IPR001343">
    <property type="entry name" value="Hemolysn_Ca-bd"/>
</dbReference>
<protein>
    <submittedName>
        <fullName evidence="6">Bifunctional hemolysin/adenylate cyclase</fullName>
    </submittedName>
</protein>
<dbReference type="PROSITE" id="PS00330">
    <property type="entry name" value="HEMOLYSIN_CALCIUM"/>
    <property type="match status" value="3"/>
</dbReference>
<dbReference type="InterPro" id="IPR050557">
    <property type="entry name" value="RTX_toxin/Mannuronan_C5-epim"/>
</dbReference>
<keyword evidence="7" id="KW-1185">Reference proteome</keyword>
<evidence type="ECO:0000256" key="2">
    <source>
        <dbReference type="ARBA" id="ARBA00004613"/>
    </source>
</evidence>
<feature type="domain" description="Peptidase M10 serralysin C-terminal" evidence="5">
    <location>
        <begin position="384"/>
        <end position="430"/>
    </location>
</feature>
<evidence type="ECO:0000256" key="1">
    <source>
        <dbReference type="ARBA" id="ARBA00001913"/>
    </source>
</evidence>
<comment type="cofactor">
    <cofactor evidence="1">
        <name>Ca(2+)</name>
        <dbReference type="ChEBI" id="CHEBI:29108"/>
    </cofactor>
</comment>
<evidence type="ECO:0000313" key="6">
    <source>
        <dbReference type="EMBL" id="SPJ31305.1"/>
    </source>
</evidence>
<keyword evidence="4" id="KW-0677">Repeat</keyword>
<dbReference type="Pfam" id="PF08548">
    <property type="entry name" value="Peptidase_M10_C"/>
    <property type="match status" value="1"/>
</dbReference>
<reference evidence="7" key="1">
    <citation type="submission" date="2018-03" db="EMBL/GenBank/DDBJ databases">
        <authorList>
            <person name="Rodrigo-Torres L."/>
            <person name="Arahal R. D."/>
            <person name="Lucena T."/>
        </authorList>
    </citation>
    <scope>NUCLEOTIDE SEQUENCE [LARGE SCALE GENOMIC DNA]</scope>
    <source>
        <strain evidence="7">CECT 7615</strain>
    </source>
</reference>
<dbReference type="InterPro" id="IPR011049">
    <property type="entry name" value="Serralysin-like_metalloprot_C"/>
</dbReference>
<name>A0A2R8CFV2_9RHOB</name>
<evidence type="ECO:0000259" key="5">
    <source>
        <dbReference type="Pfam" id="PF08548"/>
    </source>
</evidence>
<dbReference type="PRINTS" id="PR00313">
    <property type="entry name" value="CABNDNGRPT"/>
</dbReference>
<accession>A0A2R8CFV2</accession>
<dbReference type="GO" id="GO:0005509">
    <property type="term" value="F:calcium ion binding"/>
    <property type="evidence" value="ECO:0007669"/>
    <property type="project" value="InterPro"/>
</dbReference>
<organism evidence="6 7">
    <name type="scientific">Falsiruegeria mediterranea M17</name>
    <dbReference type="NCBI Taxonomy" id="1200281"/>
    <lineage>
        <taxon>Bacteria</taxon>
        <taxon>Pseudomonadati</taxon>
        <taxon>Pseudomonadota</taxon>
        <taxon>Alphaproteobacteria</taxon>
        <taxon>Rhodobacterales</taxon>
        <taxon>Roseobacteraceae</taxon>
        <taxon>Falsiruegeria</taxon>
    </lineage>
</organism>
<dbReference type="EMBL" id="ONZG01000019">
    <property type="protein sequence ID" value="SPJ31305.1"/>
    <property type="molecule type" value="Genomic_DNA"/>
</dbReference>
<dbReference type="Gene3D" id="2.150.10.10">
    <property type="entry name" value="Serralysin-like metalloprotease, C-terminal"/>
    <property type="match status" value="4"/>
</dbReference>
<gene>
    <name evidence="6" type="primary">cya_26</name>
    <name evidence="6" type="ORF">TRM7615_04848</name>
</gene>
<evidence type="ECO:0000313" key="7">
    <source>
        <dbReference type="Proteomes" id="UP000244898"/>
    </source>
</evidence>
<dbReference type="PANTHER" id="PTHR38340:SF1">
    <property type="entry name" value="S-LAYER PROTEIN"/>
    <property type="match status" value="1"/>
</dbReference>
<dbReference type="OrthoDB" id="419320at2"/>